<evidence type="ECO:0000256" key="8">
    <source>
        <dbReference type="ARBA" id="ARBA00022737"/>
    </source>
</evidence>
<comment type="function">
    <text evidence="13">Lignin degradation and detoxification of lignin-derived products.</text>
</comment>
<gene>
    <name evidence="17" type="ORF">MANES_07G125000v8</name>
</gene>
<feature type="domain" description="Plastocyanin-like" evidence="15">
    <location>
        <begin position="407"/>
        <end position="539"/>
    </location>
</feature>
<dbReference type="GO" id="GO:0005507">
    <property type="term" value="F:copper ion binding"/>
    <property type="evidence" value="ECO:0007669"/>
    <property type="project" value="InterPro"/>
</dbReference>
<comment type="catalytic activity">
    <reaction evidence="1 13">
        <text>4 hydroquinone + O2 = 4 benzosemiquinone + 2 H2O</text>
        <dbReference type="Rhea" id="RHEA:11276"/>
        <dbReference type="ChEBI" id="CHEBI:15377"/>
        <dbReference type="ChEBI" id="CHEBI:15379"/>
        <dbReference type="ChEBI" id="CHEBI:17594"/>
        <dbReference type="ChEBI" id="CHEBI:17977"/>
        <dbReference type="EC" id="1.10.3.2"/>
    </reaction>
</comment>
<dbReference type="GO" id="GO:0016491">
    <property type="term" value="F:oxidoreductase activity"/>
    <property type="evidence" value="ECO:0000318"/>
    <property type="project" value="GO_Central"/>
</dbReference>
<keyword evidence="10 13" id="KW-0186">Copper</keyword>
<dbReference type="CDD" id="cd13875">
    <property type="entry name" value="CuRO_2_LCC_plant"/>
    <property type="match status" value="1"/>
</dbReference>
<accession>A0A2C9VKZ2</accession>
<evidence type="ECO:0000256" key="7">
    <source>
        <dbReference type="ARBA" id="ARBA00022723"/>
    </source>
</evidence>
<name>A0A2C9VKZ2_MANES</name>
<dbReference type="Gramene" id="Manes.07G125000.1.v8.1">
    <property type="protein sequence ID" value="Manes.07G125000.1.v8.1.CDS"/>
    <property type="gene ID" value="Manes.07G125000.v8.1"/>
</dbReference>
<comment type="subcellular location">
    <subcellularLocation>
        <location evidence="2 13">Secreted</location>
        <location evidence="2 13">Extracellular space</location>
        <location evidence="2 13">Apoplast</location>
    </subcellularLocation>
</comment>
<evidence type="ECO:0000256" key="5">
    <source>
        <dbReference type="ARBA" id="ARBA00022523"/>
    </source>
</evidence>
<keyword evidence="5 13" id="KW-0052">Apoplast</keyword>
<keyword evidence="12 13" id="KW-0439">Lignin degradation</keyword>
<feature type="signal peptide" evidence="13">
    <location>
        <begin position="1"/>
        <end position="24"/>
    </location>
</feature>
<dbReference type="OMA" id="CRIRHYH"/>
<evidence type="ECO:0000256" key="9">
    <source>
        <dbReference type="ARBA" id="ARBA00023002"/>
    </source>
</evidence>
<dbReference type="GO" id="GO:0048046">
    <property type="term" value="C:apoplast"/>
    <property type="evidence" value="ECO:0007669"/>
    <property type="project" value="UniProtKB-SubCell"/>
</dbReference>
<dbReference type="STRING" id="3983.A0A2C9VKZ2"/>
<evidence type="ECO:0000256" key="1">
    <source>
        <dbReference type="ARBA" id="ARBA00000349"/>
    </source>
</evidence>
<dbReference type="CDD" id="cd13849">
    <property type="entry name" value="CuRO_1_LCC_plant"/>
    <property type="match status" value="1"/>
</dbReference>
<keyword evidence="18" id="KW-1185">Reference proteome</keyword>
<dbReference type="Gene3D" id="2.60.40.420">
    <property type="entry name" value="Cupredoxins - blue copper proteins"/>
    <property type="match status" value="3"/>
</dbReference>
<dbReference type="GO" id="GO:0052716">
    <property type="term" value="F:hydroquinone:oxygen oxidoreductase activity"/>
    <property type="evidence" value="ECO:0007669"/>
    <property type="project" value="UniProtKB-EC"/>
</dbReference>
<proteinExistence type="inferred from homology"/>
<reference evidence="18" key="1">
    <citation type="journal article" date="2016" name="Nat. Biotechnol.">
        <title>Sequencing wild and cultivated cassava and related species reveals extensive interspecific hybridization and genetic diversity.</title>
        <authorList>
            <person name="Bredeson J.V."/>
            <person name="Lyons J.B."/>
            <person name="Prochnik S.E."/>
            <person name="Wu G.A."/>
            <person name="Ha C.M."/>
            <person name="Edsinger-Gonzales E."/>
            <person name="Grimwood J."/>
            <person name="Schmutz J."/>
            <person name="Rabbi I.Y."/>
            <person name="Egesi C."/>
            <person name="Nauluvula P."/>
            <person name="Lebot V."/>
            <person name="Ndunguru J."/>
            <person name="Mkamilo G."/>
            <person name="Bart R.S."/>
            <person name="Setter T.L."/>
            <person name="Gleadow R.M."/>
            <person name="Kulakow P."/>
            <person name="Ferguson M.E."/>
            <person name="Rounsley S."/>
            <person name="Rokhsar D.S."/>
        </authorList>
    </citation>
    <scope>NUCLEOTIDE SEQUENCE [LARGE SCALE GENOMIC DNA]</scope>
    <source>
        <strain evidence="18">cv. AM560-2</strain>
    </source>
</reference>
<evidence type="ECO:0000256" key="4">
    <source>
        <dbReference type="ARBA" id="ARBA00012297"/>
    </source>
</evidence>
<evidence type="ECO:0000256" key="2">
    <source>
        <dbReference type="ARBA" id="ARBA00004271"/>
    </source>
</evidence>
<evidence type="ECO:0000259" key="16">
    <source>
        <dbReference type="Pfam" id="PF07732"/>
    </source>
</evidence>
<dbReference type="EMBL" id="CM004393">
    <property type="protein sequence ID" value="OAY46202.1"/>
    <property type="molecule type" value="Genomic_DNA"/>
</dbReference>
<evidence type="ECO:0000256" key="12">
    <source>
        <dbReference type="ARBA" id="ARBA00023185"/>
    </source>
</evidence>
<organism evidence="17 18">
    <name type="scientific">Manihot esculenta</name>
    <name type="common">Cassava</name>
    <name type="synonym">Jatropha manihot</name>
    <dbReference type="NCBI Taxonomy" id="3983"/>
    <lineage>
        <taxon>Eukaryota</taxon>
        <taxon>Viridiplantae</taxon>
        <taxon>Streptophyta</taxon>
        <taxon>Embryophyta</taxon>
        <taxon>Tracheophyta</taxon>
        <taxon>Spermatophyta</taxon>
        <taxon>Magnoliopsida</taxon>
        <taxon>eudicotyledons</taxon>
        <taxon>Gunneridae</taxon>
        <taxon>Pentapetalae</taxon>
        <taxon>rosids</taxon>
        <taxon>fabids</taxon>
        <taxon>Malpighiales</taxon>
        <taxon>Euphorbiaceae</taxon>
        <taxon>Crotonoideae</taxon>
        <taxon>Manihoteae</taxon>
        <taxon>Manihot</taxon>
    </lineage>
</organism>
<dbReference type="InterPro" id="IPR002355">
    <property type="entry name" value="Cu_oxidase_Cu_BS"/>
</dbReference>
<dbReference type="PANTHER" id="PTHR11709">
    <property type="entry name" value="MULTI-COPPER OXIDASE"/>
    <property type="match status" value="1"/>
</dbReference>
<dbReference type="PROSITE" id="PS00080">
    <property type="entry name" value="MULTICOPPER_OXIDASE2"/>
    <property type="match status" value="1"/>
</dbReference>
<evidence type="ECO:0000256" key="11">
    <source>
        <dbReference type="ARBA" id="ARBA00023180"/>
    </source>
</evidence>
<dbReference type="Proteomes" id="UP000091857">
    <property type="component" value="Chromosome 7"/>
</dbReference>
<evidence type="ECO:0000313" key="18">
    <source>
        <dbReference type="Proteomes" id="UP000091857"/>
    </source>
</evidence>
<dbReference type="InterPro" id="IPR034285">
    <property type="entry name" value="CuRO_2_LCC"/>
</dbReference>
<dbReference type="CDD" id="cd13897">
    <property type="entry name" value="CuRO_3_LCC_plant"/>
    <property type="match status" value="1"/>
</dbReference>
<evidence type="ECO:0000256" key="3">
    <source>
        <dbReference type="ARBA" id="ARBA00010609"/>
    </source>
</evidence>
<dbReference type="InterPro" id="IPR008972">
    <property type="entry name" value="Cupredoxin"/>
</dbReference>
<evidence type="ECO:0000256" key="10">
    <source>
        <dbReference type="ARBA" id="ARBA00023008"/>
    </source>
</evidence>
<dbReference type="AlphaFoldDB" id="A0A2C9VKZ2"/>
<dbReference type="OrthoDB" id="2121828at2759"/>
<dbReference type="InterPro" id="IPR034289">
    <property type="entry name" value="CuRO_3_LCC"/>
</dbReference>
<dbReference type="Pfam" id="PF00394">
    <property type="entry name" value="Cu-oxidase"/>
    <property type="match status" value="1"/>
</dbReference>
<comment type="caution">
    <text evidence="17">The sequence shown here is derived from an EMBL/GenBank/DDBJ whole genome shotgun (WGS) entry which is preliminary data.</text>
</comment>
<feature type="chain" id="PRO_5011824930" description="Laccase" evidence="13">
    <location>
        <begin position="25"/>
        <end position="556"/>
    </location>
</feature>
<dbReference type="InterPro" id="IPR033138">
    <property type="entry name" value="Cu_oxidase_CS"/>
</dbReference>
<dbReference type="Pfam" id="PF07732">
    <property type="entry name" value="Cu-oxidase_3"/>
    <property type="match status" value="1"/>
</dbReference>
<evidence type="ECO:0000259" key="15">
    <source>
        <dbReference type="Pfam" id="PF07731"/>
    </source>
</evidence>
<comment type="similarity">
    <text evidence="3 13">Belongs to the multicopper oxidase family.</text>
</comment>
<keyword evidence="6 13" id="KW-0964">Secreted</keyword>
<keyword evidence="8 13" id="KW-0677">Repeat</keyword>
<protein>
    <recommendedName>
        <fullName evidence="4 13">Laccase</fullName>
        <ecNumber evidence="4 13">1.10.3.2</ecNumber>
    </recommendedName>
    <alternativeName>
        <fullName evidence="13">Benzenediol:oxygen oxidoreductase</fullName>
    </alternativeName>
    <alternativeName>
        <fullName evidence="13">Diphenol oxidase</fullName>
    </alternativeName>
    <alternativeName>
        <fullName evidence="13">Urishiol oxidase</fullName>
    </alternativeName>
</protein>
<dbReference type="InterPro" id="IPR017761">
    <property type="entry name" value="Laccase"/>
</dbReference>
<dbReference type="FunFam" id="2.60.40.420:FF:000049">
    <property type="entry name" value="Laccase"/>
    <property type="match status" value="1"/>
</dbReference>
<dbReference type="InterPro" id="IPR011707">
    <property type="entry name" value="Cu-oxidase-like_N"/>
</dbReference>
<dbReference type="InterPro" id="IPR001117">
    <property type="entry name" value="Cu-oxidase_2nd"/>
</dbReference>
<keyword evidence="7 13" id="KW-0479">Metal-binding</keyword>
<evidence type="ECO:0000256" key="13">
    <source>
        <dbReference type="RuleBase" id="RU361119"/>
    </source>
</evidence>
<dbReference type="NCBIfam" id="TIGR03389">
    <property type="entry name" value="laccase"/>
    <property type="match status" value="1"/>
</dbReference>
<dbReference type="SUPFAM" id="SSF49503">
    <property type="entry name" value="Cupredoxins"/>
    <property type="match status" value="3"/>
</dbReference>
<feature type="domain" description="Plastocyanin-like" evidence="16">
    <location>
        <begin position="33"/>
        <end position="147"/>
    </location>
</feature>
<keyword evidence="11" id="KW-0325">Glycoprotein</keyword>
<dbReference type="FunFam" id="2.60.40.420:FF:000062">
    <property type="entry name" value="Laccase"/>
    <property type="match status" value="1"/>
</dbReference>
<feature type="domain" description="Plastocyanin-like" evidence="14">
    <location>
        <begin position="160"/>
        <end position="306"/>
    </location>
</feature>
<sequence length="556" mass="61051">MACSLLPTTTLLLLIFLFPTFVESAIRHYNFTVVMKNTTKLCSSKSIATINGKFPGPTLYAREDDTVNVRVSNNIQYNVTIHWHGVRQLRTGWSDGPAYITQCPIQPGQSFLYNFTLTGQRGTLLWHAHISWLRTTIHGAIVIFPKKGVPYPFPKPDKEKLIILSEWWKADTEAVINQAMQTGLPPNISDSHTINGHVGPATGCTSQGYTLHVEPGKTYLIRLVNAAINDELFFKIAGHNLKIVEVDASYTKPFTTDTIFIGPGQTTNALLTTDQATGKYLIAVSPFMDTIVAVDNVTAIAFLRYKDTLAFSPPVLTSTPAINATAVTSKFMDNLRSLNSKKYPANVPLTVDHYLYFTIGVGINSCPTCVNGSKSVGNINNVSFVMPSTALLQAHYYNISGIFTDDFPANPLVPFNYTGNFTGGISTMNGTRLFRIAFNSTVQIVLQGTGIIAPESHPIHLHGFNFFAIAKGVGNFDLVNDPKKFNLVDPVERNTISVPTGGWTAIRFRADNPGVWFLHCHLEVHTSWGLKMAFVVDNGKGPNESLPPPPSDLPQC</sequence>
<dbReference type="EC" id="1.10.3.2" evidence="4 13"/>
<keyword evidence="9 13" id="KW-0560">Oxidoreductase</keyword>
<dbReference type="InterPro" id="IPR011706">
    <property type="entry name" value="Cu-oxidase_C"/>
</dbReference>
<dbReference type="PROSITE" id="PS00079">
    <property type="entry name" value="MULTICOPPER_OXIDASE1"/>
    <property type="match status" value="1"/>
</dbReference>
<evidence type="ECO:0000256" key="6">
    <source>
        <dbReference type="ARBA" id="ARBA00022525"/>
    </source>
</evidence>
<keyword evidence="13" id="KW-0732">Signal</keyword>
<dbReference type="InterPro" id="IPR045087">
    <property type="entry name" value="Cu-oxidase_fam"/>
</dbReference>
<evidence type="ECO:0000259" key="14">
    <source>
        <dbReference type="Pfam" id="PF00394"/>
    </source>
</evidence>
<dbReference type="Pfam" id="PF07731">
    <property type="entry name" value="Cu-oxidase_2"/>
    <property type="match status" value="1"/>
</dbReference>
<comment type="cofactor">
    <cofactor evidence="13">
        <name>Cu cation</name>
        <dbReference type="ChEBI" id="CHEBI:23378"/>
    </cofactor>
    <text evidence="13">Binds 4 Cu cations per monomer.</text>
</comment>
<dbReference type="GO" id="GO:0046274">
    <property type="term" value="P:lignin catabolic process"/>
    <property type="evidence" value="ECO:0007669"/>
    <property type="project" value="UniProtKB-KW"/>
</dbReference>
<evidence type="ECO:0000313" key="17">
    <source>
        <dbReference type="EMBL" id="OAY46202.1"/>
    </source>
</evidence>
<dbReference type="PANTHER" id="PTHR11709:SF317">
    <property type="entry name" value="LACCASE"/>
    <property type="match status" value="1"/>
</dbReference>
<dbReference type="InterPro" id="IPR034288">
    <property type="entry name" value="CuRO_1_LCC"/>
</dbReference>